<feature type="transmembrane region" description="Helical" evidence="8">
    <location>
        <begin position="102"/>
        <end position="124"/>
    </location>
</feature>
<feature type="transmembrane region" description="Helical" evidence="8">
    <location>
        <begin position="361"/>
        <end position="383"/>
    </location>
</feature>
<dbReference type="PROSITE" id="PS50850">
    <property type="entry name" value="MFS"/>
    <property type="match status" value="1"/>
</dbReference>
<comment type="caution">
    <text evidence="10">The sequence shown here is derived from an EMBL/GenBank/DDBJ whole genome shotgun (WGS) entry which is preliminary data.</text>
</comment>
<accession>A0A6I4VTM1</accession>
<keyword evidence="6 8" id="KW-1133">Transmembrane helix</keyword>
<keyword evidence="5 8" id="KW-0812">Transmembrane</keyword>
<comment type="similarity">
    <text evidence="2">Belongs to the major facilitator superfamily.</text>
</comment>
<feature type="transmembrane region" description="Helical" evidence="8">
    <location>
        <begin position="303"/>
        <end position="325"/>
    </location>
</feature>
<dbReference type="RefSeq" id="WP_160801208.1">
    <property type="nucleotide sequence ID" value="NZ_WUUL01000005.1"/>
</dbReference>
<proteinExistence type="inferred from homology"/>
<dbReference type="GO" id="GO:0005886">
    <property type="term" value="C:plasma membrane"/>
    <property type="evidence" value="ECO:0007669"/>
    <property type="project" value="UniProtKB-SubCell"/>
</dbReference>
<dbReference type="AlphaFoldDB" id="A0A6I4VTM1"/>
<name>A0A6I4VTM1_9BACL</name>
<dbReference type="Proteomes" id="UP000430692">
    <property type="component" value="Unassembled WGS sequence"/>
</dbReference>
<dbReference type="InterPro" id="IPR011701">
    <property type="entry name" value="MFS"/>
</dbReference>
<dbReference type="CDD" id="cd17324">
    <property type="entry name" value="MFS_NepI_like"/>
    <property type="match status" value="1"/>
</dbReference>
<evidence type="ECO:0000259" key="9">
    <source>
        <dbReference type="PROSITE" id="PS50850"/>
    </source>
</evidence>
<evidence type="ECO:0000313" key="10">
    <source>
        <dbReference type="EMBL" id="MXQ53848.1"/>
    </source>
</evidence>
<evidence type="ECO:0000256" key="1">
    <source>
        <dbReference type="ARBA" id="ARBA00004651"/>
    </source>
</evidence>
<dbReference type="PANTHER" id="PTHR43271">
    <property type="entry name" value="BLL2771 PROTEIN"/>
    <property type="match status" value="1"/>
</dbReference>
<organism evidence="10 11">
    <name type="scientific">Shimazuella alba</name>
    <dbReference type="NCBI Taxonomy" id="2690964"/>
    <lineage>
        <taxon>Bacteria</taxon>
        <taxon>Bacillati</taxon>
        <taxon>Bacillota</taxon>
        <taxon>Bacilli</taxon>
        <taxon>Bacillales</taxon>
        <taxon>Thermoactinomycetaceae</taxon>
        <taxon>Shimazuella</taxon>
    </lineage>
</organism>
<gene>
    <name evidence="10" type="ORF">GSM42_08980</name>
</gene>
<keyword evidence="3" id="KW-0813">Transport</keyword>
<feature type="transmembrane region" description="Helical" evidence="8">
    <location>
        <begin position="167"/>
        <end position="187"/>
    </location>
</feature>
<keyword evidence="11" id="KW-1185">Reference proteome</keyword>
<dbReference type="InterPro" id="IPR020846">
    <property type="entry name" value="MFS_dom"/>
</dbReference>
<keyword evidence="7 8" id="KW-0472">Membrane</keyword>
<comment type="subcellular location">
    <subcellularLocation>
        <location evidence="1">Cell membrane</location>
        <topology evidence="1">Multi-pass membrane protein</topology>
    </subcellularLocation>
</comment>
<feature type="transmembrane region" description="Helical" evidence="8">
    <location>
        <begin position="279"/>
        <end position="297"/>
    </location>
</feature>
<protein>
    <submittedName>
        <fullName evidence="10">MFS transporter</fullName>
    </submittedName>
</protein>
<dbReference type="GO" id="GO:0022857">
    <property type="term" value="F:transmembrane transporter activity"/>
    <property type="evidence" value="ECO:0007669"/>
    <property type="project" value="InterPro"/>
</dbReference>
<keyword evidence="4" id="KW-1003">Cell membrane</keyword>
<evidence type="ECO:0000256" key="6">
    <source>
        <dbReference type="ARBA" id="ARBA00022989"/>
    </source>
</evidence>
<sequence length="398" mass="43174">MHIYKERNTFIQSITILAVSSILVVSLMYVAIPLIPALENEFHATVNQTVWVNSIYGISYAIGCLIFGIFSDRFHRKSILFLGLAALTITTLAVSFSSSLEWLITLRVIQGVIASSVPVISIAYINDVVSQRYRSLAISILSSSFLLSGILGQLYGQAIGNWLGWRGVFVILAIAYGLILFSFPLLPKGAIPTKEYSFNQMMNHMIRVFKISALVLSFFIMAIIFLSFVTFYSGLGLFIKQKFDMGNQGLMWIRVAGIPSILLSLFASSFIKHFGARQVLITGLLTTGIGLTIGTAAESIPTLAIASIIFVMGIAVANPSVIVIVSELAGKTRGSAVAINAFFAFAGASSGSLVAVYIKSFSFLCLALALILLLAVIITLVFIRIKDSHSKEKLSIGR</sequence>
<dbReference type="SUPFAM" id="SSF103473">
    <property type="entry name" value="MFS general substrate transporter"/>
    <property type="match status" value="1"/>
</dbReference>
<feature type="transmembrane region" description="Helical" evidence="8">
    <location>
        <begin position="136"/>
        <end position="155"/>
    </location>
</feature>
<feature type="transmembrane region" description="Helical" evidence="8">
    <location>
        <begin position="337"/>
        <end position="355"/>
    </location>
</feature>
<feature type="transmembrane region" description="Helical" evidence="8">
    <location>
        <begin position="79"/>
        <end position="96"/>
    </location>
</feature>
<evidence type="ECO:0000256" key="2">
    <source>
        <dbReference type="ARBA" id="ARBA00008335"/>
    </source>
</evidence>
<dbReference type="EMBL" id="WUUL01000005">
    <property type="protein sequence ID" value="MXQ53848.1"/>
    <property type="molecule type" value="Genomic_DNA"/>
</dbReference>
<evidence type="ECO:0000256" key="3">
    <source>
        <dbReference type="ARBA" id="ARBA00022448"/>
    </source>
</evidence>
<feature type="transmembrane region" description="Helical" evidence="8">
    <location>
        <begin position="249"/>
        <end position="267"/>
    </location>
</feature>
<evidence type="ECO:0000256" key="4">
    <source>
        <dbReference type="ARBA" id="ARBA00022475"/>
    </source>
</evidence>
<dbReference type="InterPro" id="IPR036259">
    <property type="entry name" value="MFS_trans_sf"/>
</dbReference>
<evidence type="ECO:0000313" key="11">
    <source>
        <dbReference type="Proteomes" id="UP000430692"/>
    </source>
</evidence>
<evidence type="ECO:0000256" key="8">
    <source>
        <dbReference type="SAM" id="Phobius"/>
    </source>
</evidence>
<dbReference type="PANTHER" id="PTHR43271:SF2">
    <property type="entry name" value="BLL2771 PROTEIN"/>
    <property type="match status" value="1"/>
</dbReference>
<reference evidence="10 11" key="1">
    <citation type="submission" date="2019-12" db="EMBL/GenBank/DDBJ databases">
        <title>Whole-genome analyses of novel actinobacteria.</title>
        <authorList>
            <person name="Sahin N."/>
            <person name="Saygin H."/>
        </authorList>
    </citation>
    <scope>NUCLEOTIDE SEQUENCE [LARGE SCALE GENOMIC DNA]</scope>
    <source>
        <strain evidence="10 11">KC615</strain>
    </source>
</reference>
<dbReference type="Pfam" id="PF07690">
    <property type="entry name" value="MFS_1"/>
    <property type="match status" value="1"/>
</dbReference>
<evidence type="ECO:0000256" key="7">
    <source>
        <dbReference type="ARBA" id="ARBA00023136"/>
    </source>
</evidence>
<evidence type="ECO:0000256" key="5">
    <source>
        <dbReference type="ARBA" id="ARBA00022692"/>
    </source>
</evidence>
<feature type="domain" description="Major facilitator superfamily (MFS) profile" evidence="9">
    <location>
        <begin position="13"/>
        <end position="387"/>
    </location>
</feature>
<dbReference type="Gene3D" id="1.20.1250.20">
    <property type="entry name" value="MFS general substrate transporter like domains"/>
    <property type="match status" value="1"/>
</dbReference>
<feature type="transmembrane region" description="Helical" evidence="8">
    <location>
        <begin position="12"/>
        <end position="38"/>
    </location>
</feature>
<feature type="transmembrane region" description="Helical" evidence="8">
    <location>
        <begin position="208"/>
        <end position="229"/>
    </location>
</feature>
<feature type="transmembrane region" description="Helical" evidence="8">
    <location>
        <begin position="50"/>
        <end position="70"/>
    </location>
</feature>